<evidence type="ECO:0000259" key="2">
    <source>
        <dbReference type="Pfam" id="PF01609"/>
    </source>
</evidence>
<evidence type="ECO:0000256" key="1">
    <source>
        <dbReference type="SAM" id="MobiDB-lite"/>
    </source>
</evidence>
<organism evidence="3 4">
    <name type="scientific">Streptomyces brasiliensis</name>
    <dbReference type="NCBI Taxonomy" id="1954"/>
    <lineage>
        <taxon>Bacteria</taxon>
        <taxon>Bacillati</taxon>
        <taxon>Actinomycetota</taxon>
        <taxon>Actinomycetes</taxon>
        <taxon>Kitasatosporales</taxon>
        <taxon>Streptomycetaceae</taxon>
        <taxon>Streptomyces</taxon>
    </lineage>
</organism>
<dbReference type="PANTHER" id="PTHR37529">
    <property type="entry name" value="TRANSPOSASE INSG FOR INSERTION SEQUENCE ELEMENT IS4-RELATED"/>
    <property type="match status" value="1"/>
</dbReference>
<feature type="region of interest" description="Disordered" evidence="1">
    <location>
        <begin position="337"/>
        <end position="360"/>
    </location>
</feature>
<dbReference type="Pfam" id="PF01609">
    <property type="entry name" value="DDE_Tnp_1"/>
    <property type="match status" value="1"/>
</dbReference>
<dbReference type="PANTHER" id="PTHR37529:SF1">
    <property type="entry name" value="TRANSPOSASE INSG FOR INSERTION SEQUENCE ELEMENT IS4-RELATED"/>
    <property type="match status" value="1"/>
</dbReference>
<dbReference type="SUPFAM" id="SSF53098">
    <property type="entry name" value="Ribonuclease H-like"/>
    <property type="match status" value="1"/>
</dbReference>
<reference evidence="3" key="1">
    <citation type="journal article" date="2014" name="Int. J. Syst. Evol. Microbiol.">
        <title>Complete genome sequence of Corynebacterium casei LMG S-19264T (=DSM 44701T), isolated from a smear-ripened cheese.</title>
        <authorList>
            <consortium name="US DOE Joint Genome Institute (JGI-PGF)"/>
            <person name="Walter F."/>
            <person name="Albersmeier A."/>
            <person name="Kalinowski J."/>
            <person name="Ruckert C."/>
        </authorList>
    </citation>
    <scope>NUCLEOTIDE SEQUENCE</scope>
    <source>
        <strain evidence="3">JCM 3086</strain>
    </source>
</reference>
<feature type="compositionally biased region" description="Basic and acidic residues" evidence="1">
    <location>
        <begin position="349"/>
        <end position="360"/>
    </location>
</feature>
<proteinExistence type="predicted"/>
<feature type="domain" description="Transposase IS4-like" evidence="2">
    <location>
        <begin position="83"/>
        <end position="269"/>
    </location>
</feature>
<dbReference type="AlphaFoldDB" id="A0A917PEG5"/>
<dbReference type="InterPro" id="IPR002559">
    <property type="entry name" value="Transposase_11"/>
</dbReference>
<dbReference type="Proteomes" id="UP000657574">
    <property type="component" value="Unassembled WGS sequence"/>
</dbReference>
<feature type="compositionally biased region" description="Polar residues" evidence="1">
    <location>
        <begin position="552"/>
        <end position="561"/>
    </location>
</feature>
<evidence type="ECO:0000313" key="3">
    <source>
        <dbReference type="EMBL" id="GGJ73036.1"/>
    </source>
</evidence>
<name>A0A917PEG5_9ACTN</name>
<dbReference type="GO" id="GO:0004803">
    <property type="term" value="F:transposase activity"/>
    <property type="evidence" value="ECO:0007669"/>
    <property type="project" value="InterPro"/>
</dbReference>
<sequence>MLILCGPCAELLSTTGLGKLRRRLGPAPFKALFEVVAGPLGGRQTPGVYYRGLRTVAFDGCRSTRVPDSKDNLAWLGKQRLQNGTDVNYPLLHLMALVETGTRAIIGAVIDAARGEVGMALELMARVTEGMLLLADRGFDTNEFIRAAHASRAALLQRACASRKPVVLKVLHDGSYLSVIAGVPVRIIEAQVTVTSADGGTHQGTYRLVTTLLDARRYPGEELVTLYHERWEIEVAFLAIRHSMVGGEVLRSKDPQGLRQEMWALLTVYQAIRTAMTDASDAMPGCDPDRASFRIALCAARDSVVTATEVIPAPGEELTSIITLAVSDNLLDARRPRISARTTKSPSVRYDRRHAEEDRPQVSTPITDINIVIHPPRETGPIPPRTLTPVPADTPHPDPTHATPQGPVPLPPPVPPHTSRLEDIMALMSTAPDRHWRAGEISVLLRLEHSRDIASQLCVWTRRGVLTRTGRGTYTLPPGPPVPSKRALRLEDVLAVMATDPERRWRPRDLAQALGTIKESTLKQVMSAWSRKGLLLKTAPGVYAHPMPQPRELQQQSRRTA</sequence>
<keyword evidence="4" id="KW-1185">Reference proteome</keyword>
<protein>
    <recommendedName>
        <fullName evidence="2">Transposase IS4-like domain-containing protein</fullName>
    </recommendedName>
</protein>
<dbReference type="InterPro" id="IPR012337">
    <property type="entry name" value="RNaseH-like_sf"/>
</dbReference>
<reference evidence="3" key="2">
    <citation type="submission" date="2020-09" db="EMBL/GenBank/DDBJ databases">
        <authorList>
            <person name="Sun Q."/>
            <person name="Ohkuma M."/>
        </authorList>
    </citation>
    <scope>NUCLEOTIDE SEQUENCE</scope>
    <source>
        <strain evidence="3">JCM 3086</strain>
    </source>
</reference>
<dbReference type="GO" id="GO:0006313">
    <property type="term" value="P:DNA transposition"/>
    <property type="evidence" value="ECO:0007669"/>
    <property type="project" value="InterPro"/>
</dbReference>
<dbReference type="GO" id="GO:0003677">
    <property type="term" value="F:DNA binding"/>
    <property type="evidence" value="ECO:0007669"/>
    <property type="project" value="InterPro"/>
</dbReference>
<comment type="caution">
    <text evidence="3">The sequence shown here is derived from an EMBL/GenBank/DDBJ whole genome shotgun (WGS) entry which is preliminary data.</text>
</comment>
<feature type="region of interest" description="Disordered" evidence="1">
    <location>
        <begin position="372"/>
        <end position="411"/>
    </location>
</feature>
<gene>
    <name evidence="3" type="ORF">GCM10010121_099540</name>
</gene>
<evidence type="ECO:0000313" key="4">
    <source>
        <dbReference type="Proteomes" id="UP000657574"/>
    </source>
</evidence>
<accession>A0A917PEG5</accession>
<feature type="region of interest" description="Disordered" evidence="1">
    <location>
        <begin position="541"/>
        <end position="561"/>
    </location>
</feature>
<dbReference type="EMBL" id="BMQA01000168">
    <property type="protein sequence ID" value="GGJ73036.1"/>
    <property type="molecule type" value="Genomic_DNA"/>
</dbReference>